<evidence type="ECO:0000256" key="3">
    <source>
        <dbReference type="ARBA" id="ARBA00008743"/>
    </source>
</evidence>
<dbReference type="UniPathway" id="UPA00378"/>
<feature type="chain" id="PRO_5026370778" description="Dolichyl-diphosphooligosaccharide--protein glycosyltransferase 48 kDa subunit" evidence="9">
    <location>
        <begin position="25"/>
        <end position="395"/>
    </location>
</feature>
<dbReference type="InterPro" id="IPR055459">
    <property type="entry name" value="OST48_MD"/>
</dbReference>
<evidence type="ECO:0000313" key="12">
    <source>
        <dbReference type="EMBL" id="CAB0008582.1"/>
    </source>
</evidence>
<dbReference type="GO" id="GO:0008250">
    <property type="term" value="C:oligosaccharyltransferase complex"/>
    <property type="evidence" value="ECO:0007669"/>
    <property type="project" value="TreeGrafter"/>
</dbReference>
<name>A0A6H5H004_9HEMI</name>
<keyword evidence="7 9" id="KW-1133">Transmembrane helix</keyword>
<evidence type="ECO:0000256" key="4">
    <source>
        <dbReference type="ARBA" id="ARBA00013350"/>
    </source>
</evidence>
<dbReference type="GO" id="GO:0018279">
    <property type="term" value="P:protein N-linked glycosylation via asparagine"/>
    <property type="evidence" value="ECO:0007669"/>
    <property type="project" value="UniProtKB-UniRule"/>
</dbReference>
<keyword evidence="13" id="KW-1185">Reference proteome</keyword>
<comment type="subunit">
    <text evidence="9">Component of the oligosaccharyltransferase (OST) complex.</text>
</comment>
<evidence type="ECO:0000256" key="8">
    <source>
        <dbReference type="ARBA" id="ARBA00023136"/>
    </source>
</evidence>
<proteinExistence type="inferred from homology"/>
<feature type="domain" description="OST48 N-terminal" evidence="10">
    <location>
        <begin position="27"/>
        <end position="213"/>
    </location>
</feature>
<sequence length="395" mass="44079">MAGFRNALFIISTFVITYISCIHGEKETLVLLDNLAIKETHSIFFKSLKERGYALTFKLADDPTLVLSKYGEFVYDHLIIFAPSVEEFGGALSVDSITEFIDGGGNVLVAGSSSAGDVLREIASECGVEIDDEGAAVIDHLNYEISDGGSHTLIVADPENLIDAPVIVGSRDVRPLLYQGTGLIADPENPLVLQVLTASSTAYSHVPDQPIKQGFKKYPLSGNQEVSIALSKWVLKENGVLRVKSVAHHKVGSTVPPPSYTIMDDVVYKLQLERKTSDGWVPHDVDDLQMEFVRIDPFVRTTMKRQSPGSYQVVFKIPDVYGVYQFKVDYKRIGYTNIYSSTQVSVRPLEHTQYERFITSAYPYYASSFSMMLGVFLFSFVFLHYREEPVKTKHE</sequence>
<dbReference type="Proteomes" id="UP000479000">
    <property type="component" value="Unassembled WGS sequence"/>
</dbReference>
<dbReference type="Pfam" id="PF03345">
    <property type="entry name" value="OST48_N"/>
    <property type="match status" value="1"/>
</dbReference>
<organism evidence="12 13">
    <name type="scientific">Nesidiocoris tenuis</name>
    <dbReference type="NCBI Taxonomy" id="355587"/>
    <lineage>
        <taxon>Eukaryota</taxon>
        <taxon>Metazoa</taxon>
        <taxon>Ecdysozoa</taxon>
        <taxon>Arthropoda</taxon>
        <taxon>Hexapoda</taxon>
        <taxon>Insecta</taxon>
        <taxon>Pterygota</taxon>
        <taxon>Neoptera</taxon>
        <taxon>Paraneoptera</taxon>
        <taxon>Hemiptera</taxon>
        <taxon>Heteroptera</taxon>
        <taxon>Panheteroptera</taxon>
        <taxon>Cimicomorpha</taxon>
        <taxon>Miridae</taxon>
        <taxon>Dicyphina</taxon>
        <taxon>Nesidiocoris</taxon>
    </lineage>
</organism>
<dbReference type="InterPro" id="IPR055457">
    <property type="entry name" value="OST48_N"/>
</dbReference>
<keyword evidence="6 9" id="KW-0256">Endoplasmic reticulum</keyword>
<evidence type="ECO:0000256" key="1">
    <source>
        <dbReference type="ARBA" id="ARBA00004115"/>
    </source>
</evidence>
<protein>
    <recommendedName>
        <fullName evidence="4 9">Dolichyl-diphosphooligosaccharide--protein glycosyltransferase 48 kDa subunit</fullName>
        <shortName evidence="9">Oligosaccharyl transferase 48 kDa subunit</shortName>
    </recommendedName>
</protein>
<feature type="transmembrane region" description="Helical" evidence="9">
    <location>
        <begin position="362"/>
        <end position="383"/>
    </location>
</feature>
<evidence type="ECO:0000259" key="11">
    <source>
        <dbReference type="Pfam" id="PF23358"/>
    </source>
</evidence>
<keyword evidence="5 9" id="KW-0812">Transmembrane</keyword>
<dbReference type="AlphaFoldDB" id="A0A6H5H004"/>
<evidence type="ECO:0000256" key="2">
    <source>
        <dbReference type="ARBA" id="ARBA00004922"/>
    </source>
</evidence>
<dbReference type="OrthoDB" id="29105at2759"/>
<accession>A0A6H5H004</accession>
<dbReference type="InterPro" id="IPR005013">
    <property type="entry name" value="DDOST_48_kDa_subunit"/>
</dbReference>
<keyword evidence="9" id="KW-0732">Signal</keyword>
<evidence type="ECO:0000256" key="5">
    <source>
        <dbReference type="ARBA" id="ARBA00022692"/>
    </source>
</evidence>
<dbReference type="PANTHER" id="PTHR10830:SF0">
    <property type="entry name" value="DOLICHYL-DIPHOSPHOOLIGOSACCHARIDE--PROTEIN GLYCOSYLTRANSFERASE 48 KDA SUBUNIT"/>
    <property type="match status" value="1"/>
</dbReference>
<evidence type="ECO:0000259" key="10">
    <source>
        <dbReference type="Pfam" id="PF03345"/>
    </source>
</evidence>
<comment type="pathway">
    <text evidence="2 9">Protein modification; protein glycosylation.</text>
</comment>
<dbReference type="EMBL" id="CADCXU010020493">
    <property type="protein sequence ID" value="CAB0008582.1"/>
    <property type="molecule type" value="Genomic_DNA"/>
</dbReference>
<evidence type="ECO:0000313" key="13">
    <source>
        <dbReference type="Proteomes" id="UP000479000"/>
    </source>
</evidence>
<feature type="signal peptide" evidence="9">
    <location>
        <begin position="1"/>
        <end position="24"/>
    </location>
</feature>
<gene>
    <name evidence="12" type="ORF">NTEN_LOCUS13828</name>
</gene>
<comment type="subcellular location">
    <subcellularLocation>
        <location evidence="1 9">Endoplasmic reticulum membrane</location>
        <topology evidence="1 9">Single-pass type I membrane protein</topology>
    </subcellularLocation>
</comment>
<dbReference type="PANTHER" id="PTHR10830">
    <property type="entry name" value="DOLICHYL-DIPHOSPHOOLIGOSACCHARIDE--PROTEIN GLYCOSYLTRANSFERASE 48 KDA SUBUNIT"/>
    <property type="match status" value="1"/>
</dbReference>
<dbReference type="Pfam" id="PF23358">
    <property type="entry name" value="OST48_MD"/>
    <property type="match status" value="1"/>
</dbReference>
<keyword evidence="8 9" id="KW-0472">Membrane</keyword>
<reference evidence="12 13" key="1">
    <citation type="submission" date="2020-02" db="EMBL/GenBank/DDBJ databases">
        <authorList>
            <person name="Ferguson B K."/>
        </authorList>
    </citation>
    <scope>NUCLEOTIDE SEQUENCE [LARGE SCALE GENOMIC DNA]</scope>
</reference>
<evidence type="ECO:0000256" key="6">
    <source>
        <dbReference type="ARBA" id="ARBA00022824"/>
    </source>
</evidence>
<comment type="similarity">
    <text evidence="3 9">Belongs to the DDOST 48 kDa subunit family.</text>
</comment>
<comment type="function">
    <text evidence="9">Subunit of the oligosaccharyl transferase (OST) complex that catalyzes the initial transfer of a defined glycan (Glc(3)Man(9)GlcNAc(2) in eukaryotes) from the lipid carrier dolichol-pyrophosphate to an asparagine residue within an Asn-X-Ser/Thr consensus motif in nascent polypeptide chains, the first step in protein N-glycosylation. N-glycosylation occurs cotranslationally and the complex associates with the Sec61 complex at the channel-forming translocon complex that mediates protein translocation across the endoplasmic reticulum (ER).</text>
</comment>
<feature type="domain" description="OST48 middle" evidence="11">
    <location>
        <begin position="248"/>
        <end position="385"/>
    </location>
</feature>
<evidence type="ECO:0000256" key="9">
    <source>
        <dbReference type="RuleBase" id="RU361142"/>
    </source>
</evidence>
<evidence type="ECO:0000256" key="7">
    <source>
        <dbReference type="ARBA" id="ARBA00022989"/>
    </source>
</evidence>